<feature type="compositionally biased region" description="Polar residues" evidence="1">
    <location>
        <begin position="282"/>
        <end position="293"/>
    </location>
</feature>
<evidence type="ECO:0000256" key="1">
    <source>
        <dbReference type="SAM" id="MobiDB-lite"/>
    </source>
</evidence>
<keyword evidence="3" id="KW-1185">Reference proteome</keyword>
<evidence type="ECO:0000313" key="3">
    <source>
        <dbReference type="Proteomes" id="UP000594263"/>
    </source>
</evidence>
<reference evidence="2" key="1">
    <citation type="submission" date="2021-01" db="UniProtKB">
        <authorList>
            <consortium name="EnsemblPlants"/>
        </authorList>
    </citation>
    <scope>IDENTIFICATION</scope>
</reference>
<dbReference type="EnsemblPlants" id="Kaladp0071s0031.1.v1.1">
    <property type="protein sequence ID" value="Kaladp0071s0031.1.v1.1"/>
    <property type="gene ID" value="Kaladp0071s0031.v1.1"/>
</dbReference>
<feature type="compositionally biased region" description="Basic and acidic residues" evidence="1">
    <location>
        <begin position="255"/>
        <end position="273"/>
    </location>
</feature>
<dbReference type="Gramene" id="Kaladp0071s0031.1.v1.1">
    <property type="protein sequence ID" value="Kaladp0071s0031.1.v1.1"/>
    <property type="gene ID" value="Kaladp0071s0031.v1.1"/>
</dbReference>
<sequence length="569" mass="63188">MAGYGSYEARSLPAASPMAERWRKTSYAESDDHVARRGSEQPLGAYVPTESYVVKTERIIEQIQTPVVIEYKRVSPVKFGVERNSWGTTPNAADDRPPKVEEFITQVQTEVSQPPHLARPQLLGQGIRRPTDVHSPPVNYKPNHPSSEPSPPQSDSRGRPLSPVLEPPPERISKVLAEAPRPAVTRPGLFHDGAKYRLDVHSSDPPGEYGARNNAWGRSSPVHDTDQTRSGPTSAAFTGNMSRQTSPLQPALAPREAEYKHNSASPLEDHRVENNPWVRNSRPGSFLNNSNWRQTPNPTTQTNPTTEPSLRSGFNNYDTNLKPKLPDSYETPDHFTTRIEPPPGYSNFKTKLPGSYETPGHYTGGTEPFRSGFNNYDTNFKTKLSDSYETPHHLSARTEPLPGYSNFKTKSPSSYETFGNFTGGTEPIRSDFNNYDTNFKSKLPDTYETPDHYSSGKYTHRPAPAAWARPGLGGWATGASRITPLTRPTNNINEAMSYLTGALQQSALTHSSPQRNYYAPKADQYAETIDSREAQSRYGNYSGPQRPTEAYSTTIDSQEALRRYGGAAV</sequence>
<feature type="region of interest" description="Disordered" evidence="1">
    <location>
        <begin position="533"/>
        <end position="556"/>
    </location>
</feature>
<feature type="compositionally biased region" description="Low complexity" evidence="1">
    <location>
        <begin position="294"/>
        <end position="306"/>
    </location>
</feature>
<name>A0A7N1A189_KALFE</name>
<feature type="region of interest" description="Disordered" evidence="1">
    <location>
        <begin position="197"/>
        <end position="316"/>
    </location>
</feature>
<proteinExistence type="predicted"/>
<evidence type="ECO:0000313" key="2">
    <source>
        <dbReference type="EnsemblPlants" id="Kaladp0071s0031.1.v1.1"/>
    </source>
</evidence>
<feature type="compositionally biased region" description="Polar residues" evidence="1">
    <location>
        <begin position="537"/>
        <end position="556"/>
    </location>
</feature>
<feature type="region of interest" description="Disordered" evidence="1">
    <location>
        <begin position="1"/>
        <end position="42"/>
    </location>
</feature>
<accession>A0A7N1A189</accession>
<feature type="compositionally biased region" description="Polar residues" evidence="1">
    <location>
        <begin position="307"/>
        <end position="316"/>
    </location>
</feature>
<protein>
    <submittedName>
        <fullName evidence="2">Uncharacterized protein</fullName>
    </submittedName>
</protein>
<feature type="region of interest" description="Disordered" evidence="1">
    <location>
        <begin position="127"/>
        <end position="168"/>
    </location>
</feature>
<feature type="compositionally biased region" description="Basic and acidic residues" evidence="1">
    <location>
        <begin position="30"/>
        <end position="39"/>
    </location>
</feature>
<dbReference type="Proteomes" id="UP000594263">
    <property type="component" value="Unplaced"/>
</dbReference>
<dbReference type="AlphaFoldDB" id="A0A7N1A189"/>
<feature type="compositionally biased region" description="Polar residues" evidence="1">
    <location>
        <begin position="228"/>
        <end position="248"/>
    </location>
</feature>
<organism evidence="2 3">
    <name type="scientific">Kalanchoe fedtschenkoi</name>
    <name type="common">Lavender scallops</name>
    <name type="synonym">South American air plant</name>
    <dbReference type="NCBI Taxonomy" id="63787"/>
    <lineage>
        <taxon>Eukaryota</taxon>
        <taxon>Viridiplantae</taxon>
        <taxon>Streptophyta</taxon>
        <taxon>Embryophyta</taxon>
        <taxon>Tracheophyta</taxon>
        <taxon>Spermatophyta</taxon>
        <taxon>Magnoliopsida</taxon>
        <taxon>eudicotyledons</taxon>
        <taxon>Gunneridae</taxon>
        <taxon>Pentapetalae</taxon>
        <taxon>Saxifragales</taxon>
        <taxon>Crassulaceae</taxon>
        <taxon>Kalanchoe</taxon>
    </lineage>
</organism>